<comment type="function">
    <text evidence="6">Methylates ribosomal protein L11.</text>
</comment>
<keyword evidence="2 6" id="KW-0963">Cytoplasm</keyword>
<dbReference type="InterPro" id="IPR029063">
    <property type="entry name" value="SAM-dependent_MTases_sf"/>
</dbReference>
<dbReference type="GO" id="GO:0032259">
    <property type="term" value="P:methylation"/>
    <property type="evidence" value="ECO:0007669"/>
    <property type="project" value="UniProtKB-KW"/>
</dbReference>
<dbReference type="PATRIC" id="fig|1191523.3.peg.1543"/>
<dbReference type="eggNOG" id="COG2264">
    <property type="taxonomic scope" value="Bacteria"/>
</dbReference>
<dbReference type="CDD" id="cd02440">
    <property type="entry name" value="AdoMet_MTases"/>
    <property type="match status" value="1"/>
</dbReference>
<organism evidence="7 8">
    <name type="scientific">Melioribacter roseus (strain DSM 23840 / JCM 17771 / VKM B-2668 / P3M-2)</name>
    <dbReference type="NCBI Taxonomy" id="1191523"/>
    <lineage>
        <taxon>Bacteria</taxon>
        <taxon>Pseudomonadati</taxon>
        <taxon>Ignavibacteriota</taxon>
        <taxon>Ignavibacteria</taxon>
        <taxon>Ignavibacteriales</taxon>
        <taxon>Melioribacteraceae</taxon>
        <taxon>Melioribacter</taxon>
    </lineage>
</organism>
<dbReference type="PANTHER" id="PTHR43648:SF1">
    <property type="entry name" value="ELECTRON TRANSFER FLAVOPROTEIN BETA SUBUNIT LYSINE METHYLTRANSFERASE"/>
    <property type="match status" value="1"/>
</dbReference>
<comment type="similarity">
    <text evidence="1 6">Belongs to the methyltransferase superfamily. PrmA family.</text>
</comment>
<keyword evidence="5 6" id="KW-0949">S-adenosyl-L-methionine</keyword>
<feature type="binding site" evidence="6">
    <location>
        <position position="218"/>
    </location>
    <ligand>
        <name>S-adenosyl-L-methionine</name>
        <dbReference type="ChEBI" id="CHEBI:59789"/>
    </ligand>
</feature>
<dbReference type="AlphaFoldDB" id="I6Z6A2"/>
<evidence type="ECO:0000256" key="6">
    <source>
        <dbReference type="HAMAP-Rule" id="MF_00735"/>
    </source>
</evidence>
<dbReference type="GO" id="GO:0005840">
    <property type="term" value="C:ribosome"/>
    <property type="evidence" value="ECO:0007669"/>
    <property type="project" value="UniProtKB-KW"/>
</dbReference>
<protein>
    <recommendedName>
        <fullName evidence="6">Ribosomal protein L11 methyltransferase</fullName>
        <shortName evidence="6">L11 Mtase</shortName>
        <ecNumber evidence="6">2.1.1.-</ecNumber>
    </recommendedName>
</protein>
<dbReference type="InterPro" id="IPR004498">
    <property type="entry name" value="Ribosomal_PrmA_MeTrfase"/>
</dbReference>
<gene>
    <name evidence="6" type="primary">prmA</name>
    <name evidence="7" type="ordered locus">MROS_1453</name>
</gene>
<dbReference type="STRING" id="1191523.MROS_1453"/>
<evidence type="ECO:0000256" key="1">
    <source>
        <dbReference type="ARBA" id="ARBA00009741"/>
    </source>
</evidence>
<accession>I6Z6A2</accession>
<reference evidence="7 8" key="1">
    <citation type="journal article" date="2013" name="PLoS ONE">
        <title>Genomic analysis of Melioribacter roseus, facultatively anaerobic organotrophic bacterium representing a novel deep lineage within Bacteriodetes/Chlorobi group.</title>
        <authorList>
            <person name="Kadnikov V.V."/>
            <person name="Mardanov A.V."/>
            <person name="Podosokorskaya O.A."/>
            <person name="Gavrilov S.N."/>
            <person name="Kublanov I.V."/>
            <person name="Beletsky A.V."/>
            <person name="Bonch-Osmolovskaya E.A."/>
            <person name="Ravin N.V."/>
        </authorList>
    </citation>
    <scope>NUCLEOTIDE SEQUENCE [LARGE SCALE GENOMIC DNA]</scope>
    <source>
        <strain evidence="8">JCM 17771 / P3M-2</strain>
    </source>
</reference>
<dbReference type="GO" id="GO:0005737">
    <property type="term" value="C:cytoplasm"/>
    <property type="evidence" value="ECO:0007669"/>
    <property type="project" value="UniProtKB-SubCell"/>
</dbReference>
<evidence type="ECO:0000256" key="5">
    <source>
        <dbReference type="ARBA" id="ARBA00022691"/>
    </source>
</evidence>
<evidence type="ECO:0000256" key="3">
    <source>
        <dbReference type="ARBA" id="ARBA00022603"/>
    </source>
</evidence>
<evidence type="ECO:0000256" key="4">
    <source>
        <dbReference type="ARBA" id="ARBA00022679"/>
    </source>
</evidence>
<comment type="subcellular location">
    <subcellularLocation>
        <location evidence="6">Cytoplasm</location>
    </subcellularLocation>
</comment>
<dbReference type="InterPro" id="IPR050078">
    <property type="entry name" value="Ribosomal_L11_MeTrfase_PrmA"/>
</dbReference>
<dbReference type="RefSeq" id="WP_014856124.1">
    <property type="nucleotide sequence ID" value="NC_018178.1"/>
</dbReference>
<dbReference type="GO" id="GO:0016279">
    <property type="term" value="F:protein-lysine N-methyltransferase activity"/>
    <property type="evidence" value="ECO:0007669"/>
    <property type="project" value="RHEA"/>
</dbReference>
<evidence type="ECO:0000256" key="2">
    <source>
        <dbReference type="ARBA" id="ARBA00022490"/>
    </source>
</evidence>
<keyword evidence="7" id="KW-0689">Ribosomal protein</keyword>
<dbReference type="EMBL" id="CP003557">
    <property type="protein sequence ID" value="AFN74690.1"/>
    <property type="molecule type" value="Genomic_DNA"/>
</dbReference>
<name>I6Z6A2_MELRP</name>
<proteinExistence type="inferred from homology"/>
<feature type="binding site" evidence="6">
    <location>
        <position position="132"/>
    </location>
    <ligand>
        <name>S-adenosyl-L-methionine</name>
        <dbReference type="ChEBI" id="CHEBI:59789"/>
    </ligand>
</feature>
<dbReference type="PIRSF" id="PIRSF000401">
    <property type="entry name" value="RPL11_MTase"/>
    <property type="match status" value="1"/>
</dbReference>
<dbReference type="HAMAP" id="MF_00735">
    <property type="entry name" value="Methyltr_PrmA"/>
    <property type="match status" value="1"/>
</dbReference>
<dbReference type="HOGENOM" id="CLU_049382_0_0_10"/>
<dbReference type="PANTHER" id="PTHR43648">
    <property type="entry name" value="ELECTRON TRANSFER FLAVOPROTEIN BETA SUBUNIT LYSINE METHYLTRANSFERASE"/>
    <property type="match status" value="1"/>
</dbReference>
<dbReference type="NCBIfam" id="NF001785">
    <property type="entry name" value="PRK00517.2-2"/>
    <property type="match status" value="1"/>
</dbReference>
<comment type="catalytic activity">
    <reaction evidence="6">
        <text>L-lysyl-[protein] + 3 S-adenosyl-L-methionine = N(6),N(6),N(6)-trimethyl-L-lysyl-[protein] + 3 S-adenosyl-L-homocysteine + 3 H(+)</text>
        <dbReference type="Rhea" id="RHEA:54192"/>
        <dbReference type="Rhea" id="RHEA-COMP:9752"/>
        <dbReference type="Rhea" id="RHEA-COMP:13826"/>
        <dbReference type="ChEBI" id="CHEBI:15378"/>
        <dbReference type="ChEBI" id="CHEBI:29969"/>
        <dbReference type="ChEBI" id="CHEBI:57856"/>
        <dbReference type="ChEBI" id="CHEBI:59789"/>
        <dbReference type="ChEBI" id="CHEBI:61961"/>
    </reaction>
</comment>
<evidence type="ECO:0000313" key="8">
    <source>
        <dbReference type="Proteomes" id="UP000009011"/>
    </source>
</evidence>
<sequence length="283" mass="32106">MKTYKQVNITSIPRNYELLSGLLWDLPIEGINETDTSLIIYYDASNRISIEEFKKVLDEAVRNNLIESYEISESEVENKNWNEEYEKNVRVIEVTDKIVIKPSFKEYNSRGDQIVITIDPKMSFGTGEHQTTRLMIEMIEKYVSPGAAALDVGTGTGVLAIAAVKLGAERALGIDNDEWCYLNGNENIVLNNVEERVKIIHGEITDIEDEQFDIVLANINKNILIEIADEIKKKVKKTGLAILSGLLNADENDIDNRYVNVGFRPVDKKSMGEWLSIVYRSDR</sequence>
<dbReference type="KEGG" id="mro:MROS_1453"/>
<dbReference type="SUPFAM" id="SSF53335">
    <property type="entry name" value="S-adenosyl-L-methionine-dependent methyltransferases"/>
    <property type="match status" value="1"/>
</dbReference>
<keyword evidence="8" id="KW-1185">Reference proteome</keyword>
<dbReference type="Pfam" id="PF06325">
    <property type="entry name" value="PrmA"/>
    <property type="match status" value="1"/>
</dbReference>
<dbReference type="EC" id="2.1.1.-" evidence="6"/>
<dbReference type="Proteomes" id="UP000009011">
    <property type="component" value="Chromosome"/>
</dbReference>
<keyword evidence="7" id="KW-0687">Ribonucleoprotein</keyword>
<keyword evidence="4 6" id="KW-0808">Transferase</keyword>
<feature type="binding site" evidence="6">
    <location>
        <position position="175"/>
    </location>
    <ligand>
        <name>S-adenosyl-L-methionine</name>
        <dbReference type="ChEBI" id="CHEBI:59789"/>
    </ligand>
</feature>
<evidence type="ECO:0000313" key="7">
    <source>
        <dbReference type="EMBL" id="AFN74690.1"/>
    </source>
</evidence>
<keyword evidence="3 6" id="KW-0489">Methyltransferase</keyword>
<dbReference type="Gene3D" id="3.40.50.150">
    <property type="entry name" value="Vaccinia Virus protein VP39"/>
    <property type="match status" value="1"/>
</dbReference>
<dbReference type="OrthoDB" id="9785995at2"/>
<feature type="binding site" evidence="6">
    <location>
        <position position="153"/>
    </location>
    <ligand>
        <name>S-adenosyl-L-methionine</name>
        <dbReference type="ChEBI" id="CHEBI:59789"/>
    </ligand>
</feature>